<dbReference type="SUPFAM" id="SSF46689">
    <property type="entry name" value="Homeodomain-like"/>
    <property type="match status" value="1"/>
</dbReference>
<evidence type="ECO:0000256" key="2">
    <source>
        <dbReference type="PROSITE-ProRule" id="PRU00335"/>
    </source>
</evidence>
<dbReference type="InterPro" id="IPR001647">
    <property type="entry name" value="HTH_TetR"/>
</dbReference>
<reference evidence="4 5" key="1">
    <citation type="journal article" date="1991" name="Int. J. Syst. Bacteriol.">
        <title>Description of the erythromycin-producing bacterium Arthrobacter sp. strain NRRL B-3381 as Aeromicrobium erythreum gen. nov., sp. nov.</title>
        <authorList>
            <person name="Miller E.S."/>
            <person name="Woese C.R."/>
            <person name="Brenner S."/>
        </authorList>
    </citation>
    <scope>NUCLEOTIDE SEQUENCE [LARGE SCALE GENOMIC DNA]</scope>
    <source>
        <strain evidence="4 5">AR18</strain>
    </source>
</reference>
<dbReference type="GO" id="GO:0003677">
    <property type="term" value="F:DNA binding"/>
    <property type="evidence" value="ECO:0007669"/>
    <property type="project" value="UniProtKB-UniRule"/>
</dbReference>
<dbReference type="PROSITE" id="PS50977">
    <property type="entry name" value="HTH_TETR_2"/>
    <property type="match status" value="1"/>
</dbReference>
<feature type="DNA-binding region" description="H-T-H motif" evidence="2">
    <location>
        <begin position="27"/>
        <end position="46"/>
    </location>
</feature>
<dbReference type="InterPro" id="IPR036271">
    <property type="entry name" value="Tet_transcr_reg_TetR-rel_C_sf"/>
</dbReference>
<feature type="domain" description="HTH tetR-type" evidence="3">
    <location>
        <begin position="4"/>
        <end position="64"/>
    </location>
</feature>
<dbReference type="Proteomes" id="UP000067689">
    <property type="component" value="Chromosome"/>
</dbReference>
<dbReference type="OrthoDB" id="7252896at2"/>
<dbReference type="SUPFAM" id="SSF48498">
    <property type="entry name" value="Tetracyclin repressor-like, C-terminal domain"/>
    <property type="match status" value="1"/>
</dbReference>
<dbReference type="STRING" id="2041.AERYTH_15980"/>
<dbReference type="Gene3D" id="1.10.357.10">
    <property type="entry name" value="Tetracycline Repressor, domain 2"/>
    <property type="match status" value="1"/>
</dbReference>
<accession>A0A0U4BE77</accession>
<keyword evidence="5" id="KW-1185">Reference proteome</keyword>
<organism evidence="4 5">
    <name type="scientific">Aeromicrobium erythreum</name>
    <dbReference type="NCBI Taxonomy" id="2041"/>
    <lineage>
        <taxon>Bacteria</taxon>
        <taxon>Bacillati</taxon>
        <taxon>Actinomycetota</taxon>
        <taxon>Actinomycetes</taxon>
        <taxon>Propionibacteriales</taxon>
        <taxon>Nocardioidaceae</taxon>
        <taxon>Aeromicrobium</taxon>
    </lineage>
</organism>
<name>A0A0U4BE77_9ACTN</name>
<evidence type="ECO:0000313" key="4">
    <source>
        <dbReference type="EMBL" id="ALX06089.1"/>
    </source>
</evidence>
<dbReference type="InterPro" id="IPR009057">
    <property type="entry name" value="Homeodomain-like_sf"/>
</dbReference>
<dbReference type="AlphaFoldDB" id="A0A0U4BE77"/>
<sequence>MDESSLHERLLESAVATVAELGWRDAAVEPLCARAGTTPAAFYAEFATLDDLFVALYRREARDRVAAIDRSLRRLVSRRGRQAGAGVPVEPASAVAAVADAVGAELSDRRWWLVSTEYMLRAVRHPDVGGEYLRVRREVHEQVVDVVGRAVADLGLVLQVEVDRLVGLGIVLHRGVVGQSLLDPGATSATDLDRLVWEALVLPAAAADGPRPTWAQRVGVEVANASTNARS</sequence>
<keyword evidence="1 2" id="KW-0238">DNA-binding</keyword>
<gene>
    <name evidence="4" type="ORF">AERYTH_15980</name>
</gene>
<evidence type="ECO:0000259" key="3">
    <source>
        <dbReference type="PROSITE" id="PS50977"/>
    </source>
</evidence>
<dbReference type="KEGG" id="aer:AERYTH_15980"/>
<protein>
    <recommendedName>
        <fullName evidence="3">HTH tetR-type domain-containing protein</fullName>
    </recommendedName>
</protein>
<evidence type="ECO:0000313" key="5">
    <source>
        <dbReference type="Proteomes" id="UP000067689"/>
    </source>
</evidence>
<dbReference type="RefSeq" id="WP_067860697.1">
    <property type="nucleotide sequence ID" value="NZ_CP011502.1"/>
</dbReference>
<proteinExistence type="predicted"/>
<dbReference type="EMBL" id="CP011502">
    <property type="protein sequence ID" value="ALX06089.1"/>
    <property type="molecule type" value="Genomic_DNA"/>
</dbReference>
<evidence type="ECO:0000256" key="1">
    <source>
        <dbReference type="ARBA" id="ARBA00023125"/>
    </source>
</evidence>